<keyword evidence="1 8" id="KW-0645">Protease</keyword>
<dbReference type="PRINTS" id="PR00722">
    <property type="entry name" value="CHYMOTRYPSIN"/>
</dbReference>
<dbReference type="PANTHER" id="PTHR24256">
    <property type="entry name" value="TRYPTASE-RELATED"/>
    <property type="match status" value="1"/>
</dbReference>
<evidence type="ECO:0000256" key="4">
    <source>
        <dbReference type="ARBA" id="ARBA00022825"/>
    </source>
</evidence>
<dbReference type="Gene3D" id="2.40.10.10">
    <property type="entry name" value="Trypsin-like serine proteases"/>
    <property type="match status" value="2"/>
</dbReference>
<dbReference type="Gene3D" id="3.30.1640.30">
    <property type="match status" value="1"/>
</dbReference>
<dbReference type="InterPro" id="IPR051487">
    <property type="entry name" value="Ser/Thr_Proteases_Immune/Dev"/>
</dbReference>
<dbReference type="GO" id="GO:0006508">
    <property type="term" value="P:proteolysis"/>
    <property type="evidence" value="ECO:0007669"/>
    <property type="project" value="UniProtKB-KW"/>
</dbReference>
<dbReference type="GeneID" id="108625110"/>
<sequence length="350" mass="39710">MKSSVFFTCLMLISSLTLAISQECMTPTQVAGTCIEIEKCQPVLQLLRREGKKAVDFVRKFICHMEGMTHPVCCPVKPGKTMRQNVYGPLFPPQCGYSYVSHPKIDGGTRAKLSMSHHRLRFLIKRLIHYTQQNLISDAWPWMAALGYKATPTSEVTWNCSGSLISARHVLTAFHCLIYLNLYVIRLGDLNLVRDDDGAHPIDVGFDKMIIDPKLKYQGILSTNDIAIIRLDREIQFTYNIHPICLPVGRIRHLDFVNTHPFLAGWGRLGWEEPTSDVLMEVQVPVTTTEACAKAYEYMTNNKNYESVICTGSKDGKDACKVIKSSPITNVDDYVLMFPYFYFRVIVVDQ</sequence>
<feature type="chain" id="PRO_5042318032" description="CLIP domain-containing serine protease" evidence="8">
    <location>
        <begin position="22"/>
        <end position="350"/>
    </location>
</feature>
<keyword evidence="4 8" id="KW-0720">Serine protease</keyword>
<keyword evidence="8" id="KW-0964">Secreted</keyword>
<dbReference type="SMART" id="SM00680">
    <property type="entry name" value="CLIP"/>
    <property type="match status" value="1"/>
</dbReference>
<evidence type="ECO:0000256" key="2">
    <source>
        <dbReference type="ARBA" id="ARBA00022729"/>
    </source>
</evidence>
<dbReference type="InterPro" id="IPR043504">
    <property type="entry name" value="Peptidase_S1_PA_chymotrypsin"/>
</dbReference>
<comment type="subcellular location">
    <subcellularLocation>
        <location evidence="8">Secreted</location>
    </subcellularLocation>
</comment>
<dbReference type="Proteomes" id="UP000694925">
    <property type="component" value="Unplaced"/>
</dbReference>
<dbReference type="AlphaFoldDB" id="A0AAJ7S145"/>
<dbReference type="FunFam" id="2.40.10.10:FF:000028">
    <property type="entry name" value="Serine protease easter"/>
    <property type="match status" value="1"/>
</dbReference>
<proteinExistence type="inferred from homology"/>
<dbReference type="SUPFAM" id="SSF50494">
    <property type="entry name" value="Trypsin-like serine proteases"/>
    <property type="match status" value="1"/>
</dbReference>
<dbReference type="Pfam" id="PF00089">
    <property type="entry name" value="Trypsin"/>
    <property type="match status" value="1"/>
</dbReference>
<organism evidence="11 12">
    <name type="scientific">Ceratina calcarata</name>
    <dbReference type="NCBI Taxonomy" id="156304"/>
    <lineage>
        <taxon>Eukaryota</taxon>
        <taxon>Metazoa</taxon>
        <taxon>Ecdysozoa</taxon>
        <taxon>Arthropoda</taxon>
        <taxon>Hexapoda</taxon>
        <taxon>Insecta</taxon>
        <taxon>Pterygota</taxon>
        <taxon>Neoptera</taxon>
        <taxon>Endopterygota</taxon>
        <taxon>Hymenoptera</taxon>
        <taxon>Apocrita</taxon>
        <taxon>Aculeata</taxon>
        <taxon>Apoidea</taxon>
        <taxon>Anthophila</taxon>
        <taxon>Apidae</taxon>
        <taxon>Ceratina</taxon>
        <taxon>Zadontomerus</taxon>
    </lineage>
</organism>
<evidence type="ECO:0000256" key="1">
    <source>
        <dbReference type="ARBA" id="ARBA00022670"/>
    </source>
</evidence>
<accession>A0AAJ7S145</accession>
<keyword evidence="3 8" id="KW-0378">Hydrolase</keyword>
<feature type="domain" description="Peptidase S1" evidence="9">
    <location>
        <begin position="105"/>
        <end position="350"/>
    </location>
</feature>
<dbReference type="GO" id="GO:0005576">
    <property type="term" value="C:extracellular region"/>
    <property type="evidence" value="ECO:0007669"/>
    <property type="project" value="UniProtKB-SubCell"/>
</dbReference>
<dbReference type="SMART" id="SM00020">
    <property type="entry name" value="Tryp_SPc"/>
    <property type="match status" value="1"/>
</dbReference>
<evidence type="ECO:0000256" key="3">
    <source>
        <dbReference type="ARBA" id="ARBA00022801"/>
    </source>
</evidence>
<evidence type="ECO:0000259" key="10">
    <source>
        <dbReference type="PROSITE" id="PS51888"/>
    </source>
</evidence>
<keyword evidence="11" id="KW-1185">Reference proteome</keyword>
<dbReference type="GO" id="GO:0004252">
    <property type="term" value="F:serine-type endopeptidase activity"/>
    <property type="evidence" value="ECO:0007669"/>
    <property type="project" value="UniProtKB-UniRule"/>
</dbReference>
<dbReference type="InterPro" id="IPR038565">
    <property type="entry name" value="CLIP_sf"/>
</dbReference>
<evidence type="ECO:0000256" key="5">
    <source>
        <dbReference type="ARBA" id="ARBA00023157"/>
    </source>
</evidence>
<dbReference type="InterPro" id="IPR022700">
    <property type="entry name" value="CLIP"/>
</dbReference>
<dbReference type="InterPro" id="IPR009003">
    <property type="entry name" value="Peptidase_S1_PA"/>
</dbReference>
<keyword evidence="5" id="KW-1015">Disulfide bond</keyword>
<dbReference type="EC" id="3.4.21.-" evidence="8"/>
<dbReference type="CDD" id="cd00190">
    <property type="entry name" value="Tryp_SPc"/>
    <property type="match status" value="1"/>
</dbReference>
<dbReference type="RefSeq" id="XP_026669417.1">
    <property type="nucleotide sequence ID" value="XM_026813616.1"/>
</dbReference>
<feature type="domain" description="Clip" evidence="10">
    <location>
        <begin position="23"/>
        <end position="74"/>
    </location>
</feature>
<keyword evidence="2 8" id="KW-0732">Signal</keyword>
<keyword evidence="6" id="KW-0325">Glycoprotein</keyword>
<dbReference type="PROSITE" id="PS50240">
    <property type="entry name" value="TRYPSIN_DOM"/>
    <property type="match status" value="1"/>
</dbReference>
<evidence type="ECO:0000256" key="8">
    <source>
        <dbReference type="RuleBase" id="RU366078"/>
    </source>
</evidence>
<dbReference type="Pfam" id="PF12032">
    <property type="entry name" value="CLIP"/>
    <property type="match status" value="1"/>
</dbReference>
<feature type="signal peptide" evidence="8">
    <location>
        <begin position="1"/>
        <end position="21"/>
    </location>
</feature>
<protein>
    <recommendedName>
        <fullName evidence="8">CLIP domain-containing serine protease</fullName>
        <ecNumber evidence="8">3.4.21.-</ecNumber>
    </recommendedName>
</protein>
<comment type="similarity">
    <text evidence="7 8">Belongs to the peptidase S1 family. CLIP subfamily.</text>
</comment>
<evidence type="ECO:0000259" key="9">
    <source>
        <dbReference type="PROSITE" id="PS50240"/>
    </source>
</evidence>
<dbReference type="PROSITE" id="PS51888">
    <property type="entry name" value="CLIP"/>
    <property type="match status" value="1"/>
</dbReference>
<evidence type="ECO:0000313" key="11">
    <source>
        <dbReference type="Proteomes" id="UP000694925"/>
    </source>
</evidence>
<dbReference type="InterPro" id="IPR001314">
    <property type="entry name" value="Peptidase_S1A"/>
</dbReference>
<dbReference type="InterPro" id="IPR001254">
    <property type="entry name" value="Trypsin_dom"/>
</dbReference>
<evidence type="ECO:0000313" key="12">
    <source>
        <dbReference type="RefSeq" id="XP_026669417.1"/>
    </source>
</evidence>
<comment type="domain">
    <text evidence="8">The clip domain consists of 35-55 residues which are 'knitted' together usually by 3 conserved disulfide bonds forming a clip-like compact structure.</text>
</comment>
<reference evidence="12" key="1">
    <citation type="submission" date="2025-08" db="UniProtKB">
        <authorList>
            <consortium name="RefSeq"/>
        </authorList>
    </citation>
    <scope>IDENTIFICATION</scope>
    <source>
        <tissue evidence="12">Whole body</tissue>
    </source>
</reference>
<name>A0AAJ7S145_9HYME</name>
<gene>
    <name evidence="12" type="primary">LOC108625110</name>
</gene>
<evidence type="ECO:0000256" key="7">
    <source>
        <dbReference type="ARBA" id="ARBA00024195"/>
    </source>
</evidence>
<evidence type="ECO:0000256" key="6">
    <source>
        <dbReference type="ARBA" id="ARBA00023180"/>
    </source>
</evidence>